<organism evidence="9 10">
    <name type="scientific">Nocardia vermiculata</name>
    <dbReference type="NCBI Taxonomy" id="257274"/>
    <lineage>
        <taxon>Bacteria</taxon>
        <taxon>Bacillati</taxon>
        <taxon>Actinomycetota</taxon>
        <taxon>Actinomycetes</taxon>
        <taxon>Mycobacteriales</taxon>
        <taxon>Nocardiaceae</taxon>
        <taxon>Nocardia</taxon>
    </lineage>
</organism>
<feature type="transmembrane region" description="Helical" evidence="7">
    <location>
        <begin position="528"/>
        <end position="546"/>
    </location>
</feature>
<feature type="transmembrane region" description="Helical" evidence="7">
    <location>
        <begin position="401"/>
        <end position="420"/>
    </location>
</feature>
<evidence type="ECO:0000256" key="1">
    <source>
        <dbReference type="ARBA" id="ARBA00004651"/>
    </source>
</evidence>
<dbReference type="Proteomes" id="UP000565711">
    <property type="component" value="Unassembled WGS sequence"/>
</dbReference>
<accession>A0A846XQG3</accession>
<evidence type="ECO:0000259" key="8">
    <source>
        <dbReference type="Pfam" id="PF03772"/>
    </source>
</evidence>
<dbReference type="InterPro" id="IPR004477">
    <property type="entry name" value="ComEC_N"/>
</dbReference>
<dbReference type="PANTHER" id="PTHR30619">
    <property type="entry name" value="DNA INTERNALIZATION/COMPETENCE PROTEIN COMEC/REC2"/>
    <property type="match status" value="1"/>
</dbReference>
<evidence type="ECO:0000256" key="6">
    <source>
        <dbReference type="SAM" id="MobiDB-lite"/>
    </source>
</evidence>
<evidence type="ECO:0000256" key="3">
    <source>
        <dbReference type="ARBA" id="ARBA00022692"/>
    </source>
</evidence>
<dbReference type="EMBL" id="JAAXOP010000002">
    <property type="protein sequence ID" value="NKY49276.1"/>
    <property type="molecule type" value="Genomic_DNA"/>
</dbReference>
<feature type="transmembrane region" description="Helical" evidence="7">
    <location>
        <begin position="335"/>
        <end position="351"/>
    </location>
</feature>
<keyword evidence="10" id="KW-1185">Reference proteome</keyword>
<dbReference type="InterPro" id="IPR052159">
    <property type="entry name" value="Competence_DNA_uptake"/>
</dbReference>
<feature type="transmembrane region" description="Helical" evidence="7">
    <location>
        <begin position="304"/>
        <end position="323"/>
    </location>
</feature>
<comment type="caution">
    <text evidence="9">The sequence shown here is derived from an EMBL/GenBank/DDBJ whole genome shotgun (WGS) entry which is preliminary data.</text>
</comment>
<feature type="compositionally biased region" description="Basic residues" evidence="6">
    <location>
        <begin position="8"/>
        <end position="21"/>
    </location>
</feature>
<evidence type="ECO:0000256" key="7">
    <source>
        <dbReference type="SAM" id="Phobius"/>
    </source>
</evidence>
<feature type="transmembrane region" description="Helical" evidence="7">
    <location>
        <begin position="472"/>
        <end position="498"/>
    </location>
</feature>
<dbReference type="GO" id="GO:0005886">
    <property type="term" value="C:plasma membrane"/>
    <property type="evidence" value="ECO:0007669"/>
    <property type="project" value="UniProtKB-SubCell"/>
</dbReference>
<keyword evidence="5 7" id="KW-0472">Membrane</keyword>
<evidence type="ECO:0000313" key="9">
    <source>
        <dbReference type="EMBL" id="NKY49276.1"/>
    </source>
</evidence>
<name>A0A846XQG3_9NOCA</name>
<comment type="subcellular location">
    <subcellularLocation>
        <location evidence="1">Cell membrane</location>
        <topology evidence="1">Multi-pass membrane protein</topology>
    </subcellularLocation>
</comment>
<dbReference type="Pfam" id="PF03772">
    <property type="entry name" value="Competence"/>
    <property type="match status" value="1"/>
</dbReference>
<evidence type="ECO:0000256" key="5">
    <source>
        <dbReference type="ARBA" id="ARBA00023136"/>
    </source>
</evidence>
<evidence type="ECO:0000256" key="4">
    <source>
        <dbReference type="ARBA" id="ARBA00022989"/>
    </source>
</evidence>
<feature type="transmembrane region" description="Helical" evidence="7">
    <location>
        <begin position="379"/>
        <end position="395"/>
    </location>
</feature>
<keyword evidence="2" id="KW-1003">Cell membrane</keyword>
<keyword evidence="3 7" id="KW-0812">Transmembrane</keyword>
<dbReference type="PANTHER" id="PTHR30619:SF7">
    <property type="entry name" value="BETA-LACTAMASE DOMAIN PROTEIN"/>
    <property type="match status" value="1"/>
</dbReference>
<feature type="transmembrane region" description="Helical" evidence="7">
    <location>
        <begin position="119"/>
        <end position="139"/>
    </location>
</feature>
<evidence type="ECO:0000256" key="2">
    <source>
        <dbReference type="ARBA" id="ARBA00022475"/>
    </source>
</evidence>
<feature type="transmembrane region" description="Helical" evidence="7">
    <location>
        <begin position="432"/>
        <end position="452"/>
    </location>
</feature>
<protein>
    <submittedName>
        <fullName evidence="9">ComEC/Rec2 family competence protein</fullName>
    </submittedName>
</protein>
<keyword evidence="4 7" id="KW-1133">Transmembrane helix</keyword>
<proteinExistence type="predicted"/>
<feature type="domain" description="ComEC/Rec2-related protein" evidence="8">
    <location>
        <begin position="283"/>
        <end position="544"/>
    </location>
</feature>
<feature type="transmembrane region" description="Helical" evidence="7">
    <location>
        <begin position="505"/>
        <end position="522"/>
    </location>
</feature>
<sequence length="566" mass="59247">MAYPTRSVHQHRSAHRRHRNRAREAGTVARSGDAVNGEIAAADEYGSAPATGRSSVRAPSVPLDARLVPTAVGCWIATIVGVALGWRFGVATAVVLAAAALASAVVVRRGGVRPSRRGVTWSVLAALTAASGFALAAAWQEYRVSTHPLSLLSTGSTVTAEVVVGDPKPLPGRSFGGRQWLMRATLVEFRYGATTTRGEAAVTVIMPERGWSALVPGQHVRFRAELDRPWRRDLTVAVLRAEGPPQAGPRPWWQAAATRVRTDLAAAAQRALPPDAAGVLPGLIDGDVSRVPDEVRENFRAVDLTHLLAVSGTNVSIVLGAVLLSTRALTLDPRWGAILAGPALLGFVVLARPSPSVLRAAAMGAIAILAILTGRRKQALPALCTAMIVLLAIWPELAVDIGFALSVLATGALILVAPSWSQWLERRGWPPLMAQAFGVAAAAFAVTTPIIAALTGKVSGLAIVANVLVEPVVAPVTVLGVVAAALSCLWQPAAIWVLNLTELPMWWLLTVAEHTAALGVTLPIPSGAAGALLGLLLVVIAVALLARVGARRGRPPSGELRRTYRS</sequence>
<dbReference type="AlphaFoldDB" id="A0A846XQG3"/>
<dbReference type="NCBIfam" id="TIGR00360">
    <property type="entry name" value="ComEC_N-term"/>
    <property type="match status" value="1"/>
</dbReference>
<evidence type="ECO:0000313" key="10">
    <source>
        <dbReference type="Proteomes" id="UP000565711"/>
    </source>
</evidence>
<feature type="transmembrane region" description="Helical" evidence="7">
    <location>
        <begin position="90"/>
        <end position="107"/>
    </location>
</feature>
<reference evidence="9 10" key="1">
    <citation type="submission" date="2020-04" db="EMBL/GenBank/DDBJ databases">
        <title>MicrobeNet Type strains.</title>
        <authorList>
            <person name="Nicholson A.C."/>
        </authorList>
    </citation>
    <scope>NUCLEOTIDE SEQUENCE [LARGE SCALE GENOMIC DNA]</scope>
    <source>
        <strain evidence="9 10">JCM 12354</strain>
    </source>
</reference>
<feature type="region of interest" description="Disordered" evidence="6">
    <location>
        <begin position="1"/>
        <end position="30"/>
    </location>
</feature>
<gene>
    <name evidence="9" type="ORF">HGA08_03500</name>
</gene>